<proteinExistence type="predicted"/>
<reference evidence="2" key="1">
    <citation type="submission" date="2020-05" db="EMBL/GenBank/DDBJ databases">
        <authorList>
            <person name="Chiriac C."/>
            <person name="Salcher M."/>
            <person name="Ghai R."/>
            <person name="Kavagutti S V."/>
        </authorList>
    </citation>
    <scope>NUCLEOTIDE SEQUENCE</scope>
</reference>
<protein>
    <submittedName>
        <fullName evidence="2">Unannotated protein</fullName>
    </submittedName>
</protein>
<evidence type="ECO:0000313" key="1">
    <source>
        <dbReference type="EMBL" id="CAB4645637.1"/>
    </source>
</evidence>
<evidence type="ECO:0000313" key="2">
    <source>
        <dbReference type="EMBL" id="CAB4868493.1"/>
    </source>
</evidence>
<dbReference type="EMBL" id="CAFBLK010000116">
    <property type="protein sequence ID" value="CAB4868493.1"/>
    <property type="molecule type" value="Genomic_DNA"/>
</dbReference>
<accession>A0A6J7DMH4</accession>
<dbReference type="EMBL" id="CAEZWM010000004">
    <property type="protein sequence ID" value="CAB4645637.1"/>
    <property type="molecule type" value="Genomic_DNA"/>
</dbReference>
<dbReference type="AlphaFoldDB" id="A0A6J7DMH4"/>
<name>A0A6J7DMH4_9ZZZZ</name>
<gene>
    <name evidence="1" type="ORF">UFOPK2242_00105</name>
    <name evidence="2" type="ORF">UFOPK3317_00772</name>
</gene>
<sequence length="165" mass="17448">MGALTAAALWRIDAALILALDEGVGPPVDSYVNGSQTWLVDVGPPDTTLEFRLHPVAGYSGPTGLSHYDLWETVVAALSSGADPSALTLGDETRSLTDLWDGLEVFEAYEADLEPAQISSSARASIGREPDRAGLVDHAASGTAWDHSGRSISLFDLLEDQLKAK</sequence>
<organism evidence="2">
    <name type="scientific">freshwater metagenome</name>
    <dbReference type="NCBI Taxonomy" id="449393"/>
    <lineage>
        <taxon>unclassified sequences</taxon>
        <taxon>metagenomes</taxon>
        <taxon>ecological metagenomes</taxon>
    </lineage>
</organism>